<dbReference type="RefSeq" id="WP_007256816.1">
    <property type="nucleotide sequence ID" value="NZ_CH724109.1"/>
</dbReference>
<dbReference type="EMBL" id="AAOT01000014">
    <property type="protein sequence ID" value="EAR51286.1"/>
    <property type="molecule type" value="Genomic_DNA"/>
</dbReference>
<evidence type="ECO:0000256" key="1">
    <source>
        <dbReference type="ARBA" id="ARBA00006484"/>
    </source>
</evidence>
<evidence type="ECO:0000313" key="3">
    <source>
        <dbReference type="EMBL" id="EAR51286.1"/>
    </source>
</evidence>
<name>Q2CF41_OCEGH</name>
<comment type="caution">
    <text evidence="3">The sequence shown here is derived from an EMBL/GenBank/DDBJ whole genome shotgun (WGS) entry which is preliminary data.</text>
</comment>
<reference evidence="3 4" key="1">
    <citation type="journal article" date="2010" name="J. Bacteriol.">
        <title>Genome sequences of Oceanicola granulosus HTCC2516(T) and Oceanicola batsensis HTCC2597(TDelta).</title>
        <authorList>
            <person name="Thrash J.C."/>
            <person name="Cho J.C."/>
            <person name="Vergin K.L."/>
            <person name="Giovannoni S.J."/>
        </authorList>
    </citation>
    <scope>NUCLEOTIDE SEQUENCE [LARGE SCALE GENOMIC DNA]</scope>
    <source>
        <strain evidence="4">ATCC BAA-861 / DSM 15982 / KCTC 12143 / HTCC2516</strain>
    </source>
</reference>
<protein>
    <submittedName>
        <fullName evidence="3">Oxidoreductase, short-chain dehydrogenase/reductase family protein</fullName>
    </submittedName>
</protein>
<dbReference type="NCBIfam" id="NF005559">
    <property type="entry name" value="PRK07231.1"/>
    <property type="match status" value="1"/>
</dbReference>
<organism evidence="3 4">
    <name type="scientific">Oceanicola granulosus (strain ATCC BAA-861 / DSM 15982 / KCTC 12143 / HTCC2516)</name>
    <dbReference type="NCBI Taxonomy" id="314256"/>
    <lineage>
        <taxon>Bacteria</taxon>
        <taxon>Pseudomonadati</taxon>
        <taxon>Pseudomonadota</taxon>
        <taxon>Alphaproteobacteria</taxon>
        <taxon>Rhodobacterales</taxon>
        <taxon>Roseobacteraceae</taxon>
        <taxon>Oceanicola</taxon>
    </lineage>
</organism>
<accession>Q2CF41</accession>
<keyword evidence="4" id="KW-1185">Reference proteome</keyword>
<dbReference type="SUPFAM" id="SSF51735">
    <property type="entry name" value="NAD(P)-binding Rossmann-fold domains"/>
    <property type="match status" value="1"/>
</dbReference>
<evidence type="ECO:0000256" key="2">
    <source>
        <dbReference type="ARBA" id="ARBA00023002"/>
    </source>
</evidence>
<dbReference type="PANTHER" id="PTHR24321">
    <property type="entry name" value="DEHYDROGENASES, SHORT CHAIN"/>
    <property type="match status" value="1"/>
</dbReference>
<dbReference type="PANTHER" id="PTHR24321:SF8">
    <property type="entry name" value="ESTRADIOL 17-BETA-DEHYDROGENASE 8-RELATED"/>
    <property type="match status" value="1"/>
</dbReference>
<dbReference type="Pfam" id="PF13561">
    <property type="entry name" value="adh_short_C2"/>
    <property type="match status" value="1"/>
</dbReference>
<dbReference type="PRINTS" id="PR00081">
    <property type="entry name" value="GDHRDH"/>
</dbReference>
<dbReference type="AlphaFoldDB" id="Q2CF41"/>
<dbReference type="eggNOG" id="COG1028">
    <property type="taxonomic scope" value="Bacteria"/>
</dbReference>
<dbReference type="GO" id="GO:0016491">
    <property type="term" value="F:oxidoreductase activity"/>
    <property type="evidence" value="ECO:0007669"/>
    <property type="project" value="UniProtKB-KW"/>
</dbReference>
<comment type="similarity">
    <text evidence="1">Belongs to the short-chain dehydrogenases/reductases (SDR) family.</text>
</comment>
<dbReference type="InterPro" id="IPR020904">
    <property type="entry name" value="Sc_DH/Rdtase_CS"/>
</dbReference>
<dbReference type="Proteomes" id="UP000003635">
    <property type="component" value="Unassembled WGS sequence"/>
</dbReference>
<proteinExistence type="inferred from homology"/>
<dbReference type="STRING" id="314256.OG2516_17695"/>
<dbReference type="PROSITE" id="PS00061">
    <property type="entry name" value="ADH_SHORT"/>
    <property type="match status" value="1"/>
</dbReference>
<dbReference type="CDD" id="cd05233">
    <property type="entry name" value="SDR_c"/>
    <property type="match status" value="1"/>
</dbReference>
<dbReference type="InterPro" id="IPR036291">
    <property type="entry name" value="NAD(P)-bd_dom_sf"/>
</dbReference>
<dbReference type="InterPro" id="IPR002347">
    <property type="entry name" value="SDR_fam"/>
</dbReference>
<keyword evidence="2" id="KW-0560">Oxidoreductase</keyword>
<gene>
    <name evidence="3" type="ORF">OG2516_17695</name>
</gene>
<dbReference type="FunFam" id="3.40.50.720:FF:000084">
    <property type="entry name" value="Short-chain dehydrogenase reductase"/>
    <property type="match status" value="1"/>
</dbReference>
<dbReference type="PRINTS" id="PR00080">
    <property type="entry name" value="SDRFAMILY"/>
</dbReference>
<dbReference type="Gene3D" id="3.40.50.720">
    <property type="entry name" value="NAD(P)-binding Rossmann-like Domain"/>
    <property type="match status" value="1"/>
</dbReference>
<dbReference type="OrthoDB" id="9790146at2"/>
<sequence length="255" mass="25852">MNATQDFSGKVVIVTGAASGQGRVAAGMFAARGAQVILADVDLAGAQAAADEIGGLALEVDVAREADLAAMVAEAERRFGRLDVLFNNAGVGFSASPRYKMAGITETPLEAFDAIVAINLRGVALGCKHALPLMARGGGGAIVNSASINAIAAVPGADAYTAAKGGVVSLTRVLASDWGPRNVRVNCICAGPIATPMIGELLEDPEFEASMTTNIPLGRVGRAEEVAEVAVFLASDAASYINGVILPVDGGWSAR</sequence>
<dbReference type="HOGENOM" id="CLU_010194_1_0_5"/>
<evidence type="ECO:0000313" key="4">
    <source>
        <dbReference type="Proteomes" id="UP000003635"/>
    </source>
</evidence>